<sequence>MNADQILKILKTINSAYSRFDVTDDRIALWGDMLKDMDFNKVMHRLKAHIKDKPFPPSISEISVYETPKNEFLEKYRRWQLEGAERIAKQRRDERGQSEQQPRSDK</sequence>
<dbReference type="EMBL" id="JBDGII010000023">
    <property type="protein sequence ID" value="MEW7079332.1"/>
    <property type="molecule type" value="Genomic_DNA"/>
</dbReference>
<dbReference type="GO" id="GO:0004386">
    <property type="term" value="F:helicase activity"/>
    <property type="evidence" value="ECO:0007669"/>
    <property type="project" value="UniProtKB-KW"/>
</dbReference>
<name>A0ABV3NK29_9BACI</name>
<dbReference type="Gene3D" id="1.10.8.200">
    <property type="entry name" value="Replisome organizer (g39p helicase loader/inhibitor protein)"/>
    <property type="match status" value="1"/>
</dbReference>
<comment type="caution">
    <text evidence="2">The sequence shown here is derived from an EMBL/GenBank/DDBJ whole genome shotgun (WGS) entry which is preliminary data.</text>
</comment>
<organism evidence="2 3">
    <name type="scientific">Heyndrickxia faecalis</name>
    <dbReference type="NCBI Taxonomy" id="2824910"/>
    <lineage>
        <taxon>Bacteria</taxon>
        <taxon>Bacillati</taxon>
        <taxon>Bacillota</taxon>
        <taxon>Bacilli</taxon>
        <taxon>Bacillales</taxon>
        <taxon>Bacillaceae</taxon>
        <taxon>Heyndrickxia</taxon>
    </lineage>
</organism>
<feature type="region of interest" description="Disordered" evidence="1">
    <location>
        <begin position="87"/>
        <end position="106"/>
    </location>
</feature>
<evidence type="ECO:0000313" key="2">
    <source>
        <dbReference type="EMBL" id="MEW7079332.1"/>
    </source>
</evidence>
<proteinExistence type="predicted"/>
<keyword evidence="2" id="KW-0547">Nucleotide-binding</keyword>
<keyword evidence="2" id="KW-0067">ATP-binding</keyword>
<protein>
    <submittedName>
        <fullName evidence="2">Replicative helicase loader/inhibitor</fullName>
    </submittedName>
</protein>
<evidence type="ECO:0000256" key="1">
    <source>
        <dbReference type="SAM" id="MobiDB-lite"/>
    </source>
</evidence>
<reference evidence="2 3" key="1">
    <citation type="submission" date="2024-04" db="EMBL/GenBank/DDBJ databases">
        <title>Bacterial genomes from commercial probiotics.</title>
        <authorList>
            <person name="Brady R."/>
            <person name="Call G.B."/>
            <person name="Chaston J.M."/>
        </authorList>
    </citation>
    <scope>NUCLEOTIDE SEQUENCE [LARGE SCALE GENOMIC DNA]</scope>
    <source>
        <strain evidence="3">gbc_m</strain>
    </source>
</reference>
<dbReference type="Proteomes" id="UP001555176">
    <property type="component" value="Unassembled WGS sequence"/>
</dbReference>
<dbReference type="RefSeq" id="WP_043052535.1">
    <property type="nucleotide sequence ID" value="NZ_JBBEWJ010000001.1"/>
</dbReference>
<evidence type="ECO:0000313" key="3">
    <source>
        <dbReference type="Proteomes" id="UP001555176"/>
    </source>
</evidence>
<accession>A0ABV3NK29</accession>
<keyword evidence="2" id="KW-0347">Helicase</keyword>
<gene>
    <name evidence="2" type="ORF">ABC651_09850</name>
</gene>
<keyword evidence="3" id="KW-1185">Reference proteome</keyword>
<keyword evidence="2" id="KW-0378">Hydrolase</keyword>